<feature type="compositionally biased region" description="Basic and acidic residues" evidence="1">
    <location>
        <begin position="806"/>
        <end position="819"/>
    </location>
</feature>
<dbReference type="AlphaFoldDB" id="A0AAV5RJC7"/>
<feature type="region of interest" description="Disordered" evidence="1">
    <location>
        <begin position="769"/>
        <end position="819"/>
    </location>
</feature>
<feature type="compositionally biased region" description="Polar residues" evidence="1">
    <location>
        <begin position="1175"/>
        <end position="1186"/>
    </location>
</feature>
<proteinExistence type="predicted"/>
<evidence type="ECO:0000313" key="3">
    <source>
        <dbReference type="Proteomes" id="UP001362899"/>
    </source>
</evidence>
<evidence type="ECO:0000256" key="1">
    <source>
        <dbReference type="SAM" id="MobiDB-lite"/>
    </source>
</evidence>
<feature type="region of interest" description="Disordered" evidence="1">
    <location>
        <begin position="425"/>
        <end position="456"/>
    </location>
</feature>
<feature type="compositionally biased region" description="Polar residues" evidence="1">
    <location>
        <begin position="1093"/>
        <end position="1107"/>
    </location>
</feature>
<feature type="region of interest" description="Disordered" evidence="1">
    <location>
        <begin position="486"/>
        <end position="512"/>
    </location>
</feature>
<feature type="compositionally biased region" description="Basic and acidic residues" evidence="1">
    <location>
        <begin position="428"/>
        <end position="442"/>
    </location>
</feature>
<feature type="region of interest" description="Disordered" evidence="1">
    <location>
        <begin position="243"/>
        <end position="289"/>
    </location>
</feature>
<reference evidence="2 3" key="1">
    <citation type="journal article" date="2023" name="Elife">
        <title>Identification of key yeast species and microbe-microbe interactions impacting larval growth of Drosophila in the wild.</title>
        <authorList>
            <person name="Mure A."/>
            <person name="Sugiura Y."/>
            <person name="Maeda R."/>
            <person name="Honda K."/>
            <person name="Sakurai N."/>
            <person name="Takahashi Y."/>
            <person name="Watada M."/>
            <person name="Katoh T."/>
            <person name="Gotoh A."/>
            <person name="Gotoh Y."/>
            <person name="Taniguchi I."/>
            <person name="Nakamura K."/>
            <person name="Hayashi T."/>
            <person name="Katayama T."/>
            <person name="Uemura T."/>
            <person name="Hattori Y."/>
        </authorList>
    </citation>
    <scope>NUCLEOTIDE SEQUENCE [LARGE SCALE GENOMIC DNA]</scope>
    <source>
        <strain evidence="2 3">SB-73</strain>
    </source>
</reference>
<feature type="compositionally biased region" description="Acidic residues" evidence="1">
    <location>
        <begin position="247"/>
        <end position="257"/>
    </location>
</feature>
<feature type="region of interest" description="Disordered" evidence="1">
    <location>
        <begin position="327"/>
        <end position="400"/>
    </location>
</feature>
<sequence>MKTFNNVVRGLHLVSEKNRYELRSKAKSYDTLSSINVLQLAENELASLNSAQLGYCLLGLSKMHYSNTVLLKDDVDKLLSDDASKIDFWCKYGFLYDEEDVDFVSDEDFNLDSSELYPESESSTDVSHVPQSNELILYKNPSPDISTATLARYMNRIFTNTELFSNMRSPNILASDLQYLLRNVYSFYNPSETSNNLTVTAEQLEFLSNIFSGLRTSSNSNIRNIFAGIIEGNKIEAANNVPQHESDVDEDDNDGGDDNISSYNDDFNMDDAGFDNYDINQPDDPLFTLGEKRRNEDVSETSIDFQSLPENIEDLELSFIDIDEDFQRLPQDPTSPPNPKRQDTKETSNSLIPFNVRGIARVSESAPKDSLDIRSDKPEYKLNLEEPTYGSDNDNFDGDNLNEDYEYTDDHSVAKTVISLEIHSSHSNTDESIHRDITESSENKTTSPVNASSSARFRGPVVRSTRGILDRVVTIIPNHNSAVIHGSITSRRRSTNHSEETELDQEEPNERTSFGEELMEIEANSDIKDKYKSLTFDYQIRNYLKSRSSSIEKKLDKGSLNGDIVEVAQQAWNDYELANCMINQFEQDNLNTVDENLSDEHEFIESEITGSQNFVEEDNRQREYYVEEDEGHYHENEEHEHDSDNERIKSTFEKRHFENGIDNDFYTVDEPSSDINIVKPNHEAYPTATKLIGFRPARLLLPPPLSRDTPDSSHNADNMMLQDQEPFSDNQFDYVNDCEFDYVDETQKQNSSEREALIGNISANVSEDDRVEYNRNNKPANISEGSTCSKEPDADVQHTTKARSGIADRKDTTGEHASGEHLLKDVKRVDAVPLMSSERYDYEIFLDEITDEDKEHFTDTESTLESLNQFPLSNSHHSETLKFFGSSFGSDIPSSNVSYKVDASSNSDSASTLSSVHVDNYHESKLKKQWKEPMGRLSASKMDTDELPPEEWPHIAENERDSLNVLAEIPGSQSMNHFRRQVMGILEEGDVLPMNDLYLFCCEIRQKTINFGEFLYNILLMANELYLFIQQKSNISIPNPTIWVKQCTSYDFVNSPRLPPSSIDNVSSSSEICLDPDTDTEIDRSCETSSVSSRYDSLPMESSSDNYIDNGGSGKLENGKVLEADTGSINVLTFLKPNTVSRELNAKVVPDTTIDPPNLTVGSPVVFNNDEKQLTTNSQESESLFVSNDEHFETSSID</sequence>
<accession>A0AAV5RJC7</accession>
<name>A0AAV5RJC7_STABA</name>
<dbReference type="Proteomes" id="UP001362899">
    <property type="component" value="Unassembled WGS sequence"/>
</dbReference>
<feature type="region of interest" description="Disordered" evidence="1">
    <location>
        <begin position="1093"/>
        <end position="1112"/>
    </location>
</feature>
<organism evidence="2 3">
    <name type="scientific">Starmerella bacillaris</name>
    <name type="common">Yeast</name>
    <name type="synonym">Candida zemplinina</name>
    <dbReference type="NCBI Taxonomy" id="1247836"/>
    <lineage>
        <taxon>Eukaryota</taxon>
        <taxon>Fungi</taxon>
        <taxon>Dikarya</taxon>
        <taxon>Ascomycota</taxon>
        <taxon>Saccharomycotina</taxon>
        <taxon>Dipodascomycetes</taxon>
        <taxon>Dipodascales</taxon>
        <taxon>Trichomonascaceae</taxon>
        <taxon>Starmerella</taxon>
    </lineage>
</organism>
<feature type="compositionally biased region" description="Polar residues" evidence="1">
    <location>
        <begin position="776"/>
        <end position="789"/>
    </location>
</feature>
<feature type="compositionally biased region" description="Polar residues" evidence="1">
    <location>
        <begin position="443"/>
        <end position="455"/>
    </location>
</feature>
<evidence type="ECO:0000313" key="2">
    <source>
        <dbReference type="EMBL" id="GMM51659.1"/>
    </source>
</evidence>
<feature type="compositionally biased region" description="Basic and acidic residues" evidence="1">
    <location>
        <begin position="366"/>
        <end position="384"/>
    </location>
</feature>
<keyword evidence="3" id="KW-1185">Reference proteome</keyword>
<gene>
    <name evidence="2" type="ORF">DASB73_026220</name>
</gene>
<comment type="caution">
    <text evidence="2">The sequence shown here is derived from an EMBL/GenBank/DDBJ whole genome shotgun (WGS) entry which is preliminary data.</text>
</comment>
<feature type="region of interest" description="Disordered" evidence="1">
    <location>
        <begin position="1175"/>
        <end position="1198"/>
    </location>
</feature>
<protein>
    <submittedName>
        <fullName evidence="2">Uncharacterized protein</fullName>
    </submittedName>
</protein>
<dbReference type="EMBL" id="BTGC01000008">
    <property type="protein sequence ID" value="GMM51659.1"/>
    <property type="molecule type" value="Genomic_DNA"/>
</dbReference>
<feature type="compositionally biased region" description="Basic and acidic residues" evidence="1">
    <location>
        <begin position="1188"/>
        <end position="1198"/>
    </location>
</feature>